<protein>
    <submittedName>
        <fullName evidence="2">Polysaccharide lyase</fullName>
    </submittedName>
</protein>
<evidence type="ECO:0000313" key="2">
    <source>
        <dbReference type="EMBL" id="KAK3682993.1"/>
    </source>
</evidence>
<reference evidence="2" key="1">
    <citation type="journal article" date="2023" name="Mol. Phylogenet. Evol.">
        <title>Genome-scale phylogeny and comparative genomics of the fungal order Sordariales.</title>
        <authorList>
            <person name="Hensen N."/>
            <person name="Bonometti L."/>
            <person name="Westerberg I."/>
            <person name="Brannstrom I.O."/>
            <person name="Guillou S."/>
            <person name="Cros-Aarteil S."/>
            <person name="Calhoun S."/>
            <person name="Haridas S."/>
            <person name="Kuo A."/>
            <person name="Mondo S."/>
            <person name="Pangilinan J."/>
            <person name="Riley R."/>
            <person name="LaButti K."/>
            <person name="Andreopoulos B."/>
            <person name="Lipzen A."/>
            <person name="Chen C."/>
            <person name="Yan M."/>
            <person name="Daum C."/>
            <person name="Ng V."/>
            <person name="Clum A."/>
            <person name="Steindorff A."/>
            <person name="Ohm R.A."/>
            <person name="Martin F."/>
            <person name="Silar P."/>
            <person name="Natvig D.O."/>
            <person name="Lalanne C."/>
            <person name="Gautier V."/>
            <person name="Ament-Velasquez S.L."/>
            <person name="Kruys A."/>
            <person name="Hutchinson M.I."/>
            <person name="Powell A.J."/>
            <person name="Barry K."/>
            <person name="Miller A.N."/>
            <person name="Grigoriev I.V."/>
            <person name="Debuchy R."/>
            <person name="Gladieux P."/>
            <person name="Hiltunen Thoren M."/>
            <person name="Johannesson H."/>
        </authorList>
    </citation>
    <scope>NUCLEOTIDE SEQUENCE</scope>
    <source>
        <strain evidence="2">CBS 314.62</strain>
    </source>
</reference>
<sequence>MGFKHSLLAGLAALTTLTQAVQLFSNTGTTSGWSSIQTEHNGQVTQVTNIVGEGTTALKMTQTYDASYTGRYHAEVHVDNAYSIGDQRFYGFLFRLSADWQSDPAQGYNLAQFIGDFSAITTCDGWMPSTMIWVVGNQLHTRIKSGTVCSQATTELPTGVTVTPGEWHKIVVQASWQPNTSGFFKLWYDGAKVVEQYGVATTVAENIPFQFRVGLYANSWYDQHQMKGTQPFRQVWFDEIAFGTTFADADPSQW</sequence>
<reference evidence="2" key="2">
    <citation type="submission" date="2023-06" db="EMBL/GenBank/DDBJ databases">
        <authorList>
            <consortium name="Lawrence Berkeley National Laboratory"/>
            <person name="Haridas S."/>
            <person name="Hensen N."/>
            <person name="Bonometti L."/>
            <person name="Westerberg I."/>
            <person name="Brannstrom I.O."/>
            <person name="Guillou S."/>
            <person name="Cros-Aarteil S."/>
            <person name="Calhoun S."/>
            <person name="Kuo A."/>
            <person name="Mondo S."/>
            <person name="Pangilinan J."/>
            <person name="Riley R."/>
            <person name="Labutti K."/>
            <person name="Andreopoulos B."/>
            <person name="Lipzen A."/>
            <person name="Chen C."/>
            <person name="Yanf M."/>
            <person name="Daum C."/>
            <person name="Ng V."/>
            <person name="Clum A."/>
            <person name="Steindorff A."/>
            <person name="Ohm R."/>
            <person name="Martin F."/>
            <person name="Silar P."/>
            <person name="Natvig D."/>
            <person name="Lalanne C."/>
            <person name="Gautier V."/>
            <person name="Ament-Velasquez S.L."/>
            <person name="Kruys A."/>
            <person name="Hutchinson M.I."/>
            <person name="Powell A.J."/>
            <person name="Barry K."/>
            <person name="Miller A.N."/>
            <person name="Grigoriev I.V."/>
            <person name="Debuchy R."/>
            <person name="Gladieux P."/>
            <person name="Thoren M.H."/>
            <person name="Johannesson H."/>
        </authorList>
    </citation>
    <scope>NUCLEOTIDE SEQUENCE</scope>
    <source>
        <strain evidence="2">CBS 314.62</strain>
    </source>
</reference>
<feature type="signal peptide" evidence="1">
    <location>
        <begin position="1"/>
        <end position="20"/>
    </location>
</feature>
<evidence type="ECO:0000256" key="1">
    <source>
        <dbReference type="SAM" id="SignalP"/>
    </source>
</evidence>
<organism evidence="2 3">
    <name type="scientific">Podospora appendiculata</name>
    <dbReference type="NCBI Taxonomy" id="314037"/>
    <lineage>
        <taxon>Eukaryota</taxon>
        <taxon>Fungi</taxon>
        <taxon>Dikarya</taxon>
        <taxon>Ascomycota</taxon>
        <taxon>Pezizomycotina</taxon>
        <taxon>Sordariomycetes</taxon>
        <taxon>Sordariomycetidae</taxon>
        <taxon>Sordariales</taxon>
        <taxon>Podosporaceae</taxon>
        <taxon>Podospora</taxon>
    </lineage>
</organism>
<evidence type="ECO:0000313" key="3">
    <source>
        <dbReference type="Proteomes" id="UP001270362"/>
    </source>
</evidence>
<dbReference type="AlphaFoldDB" id="A0AAE0X1U5"/>
<comment type="caution">
    <text evidence="2">The sequence shown here is derived from an EMBL/GenBank/DDBJ whole genome shotgun (WGS) entry which is preliminary data.</text>
</comment>
<dbReference type="Pfam" id="PF14099">
    <property type="entry name" value="Polysacc_lyase"/>
    <property type="match status" value="1"/>
</dbReference>
<keyword evidence="1" id="KW-0732">Signal</keyword>
<accession>A0AAE0X1U5</accession>
<proteinExistence type="predicted"/>
<keyword evidence="3" id="KW-1185">Reference proteome</keyword>
<keyword evidence="2" id="KW-0456">Lyase</keyword>
<gene>
    <name evidence="2" type="ORF">B0T22DRAFT_522604</name>
</gene>
<dbReference type="GO" id="GO:0016829">
    <property type="term" value="F:lyase activity"/>
    <property type="evidence" value="ECO:0007669"/>
    <property type="project" value="UniProtKB-KW"/>
</dbReference>
<dbReference type="EMBL" id="JAULSO010000005">
    <property type="protein sequence ID" value="KAK3682993.1"/>
    <property type="molecule type" value="Genomic_DNA"/>
</dbReference>
<feature type="chain" id="PRO_5042004687" evidence="1">
    <location>
        <begin position="21"/>
        <end position="254"/>
    </location>
</feature>
<name>A0AAE0X1U5_9PEZI</name>
<dbReference type="InterPro" id="IPR025975">
    <property type="entry name" value="Polysacc_lyase"/>
</dbReference>
<dbReference type="Proteomes" id="UP001270362">
    <property type="component" value="Unassembled WGS sequence"/>
</dbReference>
<dbReference type="Gene3D" id="2.60.120.200">
    <property type="match status" value="1"/>
</dbReference>